<dbReference type="AlphaFoldDB" id="A0AAV2HV17"/>
<dbReference type="GO" id="GO:0010468">
    <property type="term" value="P:regulation of gene expression"/>
    <property type="evidence" value="ECO:0007669"/>
    <property type="project" value="TreeGrafter"/>
</dbReference>
<dbReference type="Pfam" id="PF00023">
    <property type="entry name" value="Ank"/>
    <property type="match status" value="1"/>
</dbReference>
<dbReference type="Gene3D" id="1.25.40.20">
    <property type="entry name" value="Ankyrin repeat-containing domain"/>
    <property type="match status" value="3"/>
</dbReference>
<organism evidence="4 5">
    <name type="scientific">Lymnaea stagnalis</name>
    <name type="common">Great pond snail</name>
    <name type="synonym">Helix stagnalis</name>
    <dbReference type="NCBI Taxonomy" id="6523"/>
    <lineage>
        <taxon>Eukaryota</taxon>
        <taxon>Metazoa</taxon>
        <taxon>Spiralia</taxon>
        <taxon>Lophotrochozoa</taxon>
        <taxon>Mollusca</taxon>
        <taxon>Gastropoda</taxon>
        <taxon>Heterobranchia</taxon>
        <taxon>Euthyneura</taxon>
        <taxon>Panpulmonata</taxon>
        <taxon>Hygrophila</taxon>
        <taxon>Lymnaeoidea</taxon>
        <taxon>Lymnaeidae</taxon>
        <taxon>Lymnaea</taxon>
    </lineage>
</organism>
<sequence length="379" mass="41517">NCFLYIEEILFVLLKYGANVNATSDDGRTALMTGSVLEGAQDILKLLIDNGADVNYTDKEGRTSLLLALAGCQTENVKQLLDLGADVNLGDANGSTALHCAPAYYGGMEMLKILLEQDADVNAEDNEGNTPLMTLIKYGFFNEEVTALVQAGSSVNHRNKSGMTVLMLFAKECDVDIIKVLYNAGADFNAITSDRFGEKTALSMLLAECYLRGQEECVEVAEFLLDHGATAGHVNPGIVHTAVTRRHETLVQKLIQGGLAPKDISLGCYLPWPTRIVSPLSVALFMNNVRLSRHFIDTWYLTQSDVRSLSRNMSVINLLEKNGNSECASLLRGLQPLSLTLLSFIAVSTAVGVGHDRAERIEAIQLPWVFKKRLLFRNE</sequence>
<evidence type="ECO:0000256" key="2">
    <source>
        <dbReference type="ARBA" id="ARBA00023043"/>
    </source>
</evidence>
<name>A0AAV2HV17_LYMST</name>
<proteinExistence type="predicted"/>
<dbReference type="SUPFAM" id="SSF48403">
    <property type="entry name" value="Ankyrin repeat"/>
    <property type="match status" value="1"/>
</dbReference>
<dbReference type="PROSITE" id="PS50297">
    <property type="entry name" value="ANK_REP_REGION"/>
    <property type="match status" value="4"/>
</dbReference>
<keyword evidence="5" id="KW-1185">Reference proteome</keyword>
<feature type="repeat" description="ANK" evidence="3">
    <location>
        <begin position="93"/>
        <end position="126"/>
    </location>
</feature>
<evidence type="ECO:0000313" key="4">
    <source>
        <dbReference type="EMBL" id="CAL1537876.1"/>
    </source>
</evidence>
<keyword evidence="1" id="KW-0677">Repeat</keyword>
<reference evidence="4 5" key="1">
    <citation type="submission" date="2024-04" db="EMBL/GenBank/DDBJ databases">
        <authorList>
            <consortium name="Genoscope - CEA"/>
            <person name="William W."/>
        </authorList>
    </citation>
    <scope>NUCLEOTIDE SEQUENCE [LARGE SCALE GENOMIC DNA]</scope>
</reference>
<comment type="caution">
    <text evidence="4">The sequence shown here is derived from an EMBL/GenBank/DDBJ whole genome shotgun (WGS) entry which is preliminary data.</text>
</comment>
<dbReference type="Proteomes" id="UP001497497">
    <property type="component" value="Unassembled WGS sequence"/>
</dbReference>
<dbReference type="EMBL" id="CAXITT010000278">
    <property type="protein sequence ID" value="CAL1537876.1"/>
    <property type="molecule type" value="Genomic_DNA"/>
</dbReference>
<dbReference type="PANTHER" id="PTHR24124">
    <property type="entry name" value="ANKYRIN REPEAT FAMILY A"/>
    <property type="match status" value="1"/>
</dbReference>
<feature type="non-terminal residue" evidence="4">
    <location>
        <position position="379"/>
    </location>
</feature>
<feature type="repeat" description="ANK" evidence="3">
    <location>
        <begin position="26"/>
        <end position="59"/>
    </location>
</feature>
<feature type="repeat" description="ANK" evidence="3">
    <location>
        <begin position="127"/>
        <end position="160"/>
    </location>
</feature>
<dbReference type="PANTHER" id="PTHR24124:SF14">
    <property type="entry name" value="CHROMOSOME UNDETERMINED SCAFFOLD_25, WHOLE GENOME SHOTGUN SEQUENCE"/>
    <property type="match status" value="1"/>
</dbReference>
<evidence type="ECO:0000256" key="3">
    <source>
        <dbReference type="PROSITE-ProRule" id="PRU00023"/>
    </source>
</evidence>
<gene>
    <name evidence="4" type="ORF">GSLYS_00011747001</name>
</gene>
<dbReference type="InterPro" id="IPR036770">
    <property type="entry name" value="Ankyrin_rpt-contain_sf"/>
</dbReference>
<dbReference type="InterPro" id="IPR002110">
    <property type="entry name" value="Ankyrin_rpt"/>
</dbReference>
<feature type="non-terminal residue" evidence="4">
    <location>
        <position position="1"/>
    </location>
</feature>
<evidence type="ECO:0000256" key="1">
    <source>
        <dbReference type="ARBA" id="ARBA00022737"/>
    </source>
</evidence>
<dbReference type="GO" id="GO:0005634">
    <property type="term" value="C:nucleus"/>
    <property type="evidence" value="ECO:0007669"/>
    <property type="project" value="TreeGrafter"/>
</dbReference>
<accession>A0AAV2HV17</accession>
<protein>
    <submittedName>
        <fullName evidence="4">Uncharacterized protein</fullName>
    </submittedName>
</protein>
<dbReference type="Pfam" id="PF12796">
    <property type="entry name" value="Ank_2"/>
    <property type="match status" value="2"/>
</dbReference>
<keyword evidence="2 3" id="KW-0040">ANK repeat</keyword>
<dbReference type="PROSITE" id="PS50088">
    <property type="entry name" value="ANK_REPEAT"/>
    <property type="match status" value="5"/>
</dbReference>
<feature type="repeat" description="ANK" evidence="3">
    <location>
        <begin position="161"/>
        <end position="193"/>
    </location>
</feature>
<dbReference type="SMART" id="SM00248">
    <property type="entry name" value="ANK"/>
    <property type="match status" value="6"/>
</dbReference>
<evidence type="ECO:0000313" key="5">
    <source>
        <dbReference type="Proteomes" id="UP001497497"/>
    </source>
</evidence>
<feature type="repeat" description="ANK" evidence="3">
    <location>
        <begin position="60"/>
        <end position="92"/>
    </location>
</feature>